<evidence type="ECO:0000256" key="4">
    <source>
        <dbReference type="ARBA" id="ARBA00022723"/>
    </source>
</evidence>
<dbReference type="RefSeq" id="WP_283077203.1">
    <property type="nucleotide sequence ID" value="NZ_CP121671.1"/>
</dbReference>
<keyword evidence="14" id="KW-1185">Reference proteome</keyword>
<dbReference type="Pfam" id="PF12833">
    <property type="entry name" value="HTH_18"/>
    <property type="match status" value="1"/>
</dbReference>
<evidence type="ECO:0000256" key="6">
    <source>
        <dbReference type="ARBA" id="ARBA00022833"/>
    </source>
</evidence>
<evidence type="ECO:0000256" key="1">
    <source>
        <dbReference type="ARBA" id="ARBA00001947"/>
    </source>
</evidence>
<proteinExistence type="predicted"/>
<dbReference type="Gene3D" id="3.40.10.10">
    <property type="entry name" value="DNA Methylphosphotriester Repair Domain"/>
    <property type="match status" value="1"/>
</dbReference>
<evidence type="ECO:0000256" key="5">
    <source>
        <dbReference type="ARBA" id="ARBA00022763"/>
    </source>
</evidence>
<evidence type="ECO:0000256" key="8">
    <source>
        <dbReference type="ARBA" id="ARBA00023125"/>
    </source>
</evidence>
<dbReference type="Proteomes" id="UP001221597">
    <property type="component" value="Chromosome"/>
</dbReference>
<dbReference type="PANTHER" id="PTHR43280:SF28">
    <property type="entry name" value="HTH-TYPE TRANSCRIPTIONAL ACTIVATOR RHAS"/>
    <property type="match status" value="1"/>
</dbReference>
<dbReference type="InterPro" id="IPR035451">
    <property type="entry name" value="Ada-like_dom_sf"/>
</dbReference>
<accession>A0ABY8J1D4</accession>
<evidence type="ECO:0000256" key="10">
    <source>
        <dbReference type="ARBA" id="ARBA00023163"/>
    </source>
</evidence>
<keyword evidence="8" id="KW-0238">DNA-binding</keyword>
<evidence type="ECO:0000256" key="11">
    <source>
        <dbReference type="ARBA" id="ARBA00023204"/>
    </source>
</evidence>
<dbReference type="EMBL" id="CP121671">
    <property type="protein sequence ID" value="WFT75234.1"/>
    <property type="molecule type" value="Genomic_DNA"/>
</dbReference>
<organism evidence="13 14">
    <name type="scientific">Halobacillus naozhouensis</name>
    <dbReference type="NCBI Taxonomy" id="554880"/>
    <lineage>
        <taxon>Bacteria</taxon>
        <taxon>Bacillati</taxon>
        <taxon>Bacillota</taxon>
        <taxon>Bacilli</taxon>
        <taxon>Bacillales</taxon>
        <taxon>Bacillaceae</taxon>
        <taxon>Halobacillus</taxon>
    </lineage>
</organism>
<keyword evidence="3" id="KW-0808">Transferase</keyword>
<dbReference type="Gene3D" id="1.10.10.60">
    <property type="entry name" value="Homeodomain-like"/>
    <property type="match status" value="2"/>
</dbReference>
<dbReference type="PRINTS" id="PR00032">
    <property type="entry name" value="HTHARAC"/>
</dbReference>
<evidence type="ECO:0000259" key="12">
    <source>
        <dbReference type="PROSITE" id="PS01124"/>
    </source>
</evidence>
<evidence type="ECO:0000256" key="7">
    <source>
        <dbReference type="ARBA" id="ARBA00023015"/>
    </source>
</evidence>
<dbReference type="SUPFAM" id="SSF57884">
    <property type="entry name" value="Ada DNA repair protein, N-terminal domain (N-Ada 10)"/>
    <property type="match status" value="1"/>
</dbReference>
<dbReference type="InterPro" id="IPR009057">
    <property type="entry name" value="Homeodomain-like_sf"/>
</dbReference>
<keyword evidence="9" id="KW-0010">Activator</keyword>
<keyword evidence="2" id="KW-0489">Methyltransferase</keyword>
<dbReference type="InterPro" id="IPR018060">
    <property type="entry name" value="HTH_AraC"/>
</dbReference>
<dbReference type="InterPro" id="IPR020449">
    <property type="entry name" value="Tscrpt_reg_AraC-type_HTH"/>
</dbReference>
<dbReference type="PANTHER" id="PTHR43280">
    <property type="entry name" value="ARAC-FAMILY TRANSCRIPTIONAL REGULATOR"/>
    <property type="match status" value="1"/>
</dbReference>
<dbReference type="SUPFAM" id="SSF46689">
    <property type="entry name" value="Homeodomain-like"/>
    <property type="match status" value="2"/>
</dbReference>
<evidence type="ECO:0000256" key="2">
    <source>
        <dbReference type="ARBA" id="ARBA00022603"/>
    </source>
</evidence>
<dbReference type="Pfam" id="PF02805">
    <property type="entry name" value="Ada_Zn_binding"/>
    <property type="match status" value="1"/>
</dbReference>
<keyword evidence="5" id="KW-0227">DNA damage</keyword>
<sequence>METSHVPNEYWKAIVANNAAYDDVFFYGVQTTGIFCRPSCKSKVPNIENVRIFKNAKAAQSEEFRPCKRCKPEGLRLPDHEWVEQMTKWIDRYYYEPLTLDKLAEISHGSPSHLQRTFKRVSGISPLEYIQQKRIAKAIRDLKETDNPVADIGVSVGLSNHAYFVTLFKKKTGTTPSEYRKQCKEREL</sequence>
<feature type="domain" description="HTH araC/xylS-type" evidence="12">
    <location>
        <begin position="84"/>
        <end position="182"/>
    </location>
</feature>
<comment type="cofactor">
    <cofactor evidence="1">
        <name>Zn(2+)</name>
        <dbReference type="ChEBI" id="CHEBI:29105"/>
    </cofactor>
</comment>
<keyword evidence="10" id="KW-0804">Transcription</keyword>
<keyword evidence="7" id="KW-0805">Transcription regulation</keyword>
<evidence type="ECO:0000256" key="9">
    <source>
        <dbReference type="ARBA" id="ARBA00023159"/>
    </source>
</evidence>
<dbReference type="InterPro" id="IPR018062">
    <property type="entry name" value="HTH_AraC-typ_CS"/>
</dbReference>
<dbReference type="PIRSF" id="PIRSF000408">
    <property type="entry name" value="Alkyltransferas_AdaA"/>
    <property type="match status" value="1"/>
</dbReference>
<evidence type="ECO:0000256" key="3">
    <source>
        <dbReference type="ARBA" id="ARBA00022679"/>
    </source>
</evidence>
<name>A0ABY8J1D4_9BACI</name>
<dbReference type="SMART" id="SM00342">
    <property type="entry name" value="HTH_ARAC"/>
    <property type="match status" value="1"/>
</dbReference>
<dbReference type="PROSITE" id="PS01124">
    <property type="entry name" value="HTH_ARAC_FAMILY_2"/>
    <property type="match status" value="1"/>
</dbReference>
<keyword evidence="11" id="KW-0234">DNA repair</keyword>
<gene>
    <name evidence="13" type="ORF">P9989_02145</name>
</gene>
<dbReference type="InterPro" id="IPR004026">
    <property type="entry name" value="Ada_DNA_repair_Zn-bd"/>
</dbReference>
<keyword evidence="6" id="KW-0862">Zinc</keyword>
<protein>
    <submittedName>
        <fullName evidence="13">Bifunctional transcriptional activator/DNA repair enzyme AdaA</fullName>
    </submittedName>
</protein>
<keyword evidence="4" id="KW-0479">Metal-binding</keyword>
<reference evidence="13 14" key="1">
    <citation type="submission" date="2023-04" db="EMBL/GenBank/DDBJ databases">
        <title>Genome sequence of Halobacillus naozhouensis KACC 21980.</title>
        <authorList>
            <person name="Kim S."/>
            <person name="Heo J."/>
            <person name="Kwon S.-W."/>
        </authorList>
    </citation>
    <scope>NUCLEOTIDE SEQUENCE [LARGE SCALE GENOMIC DNA]</scope>
    <source>
        <strain evidence="13 14">KCTC 13234</strain>
    </source>
</reference>
<evidence type="ECO:0000313" key="13">
    <source>
        <dbReference type="EMBL" id="WFT75234.1"/>
    </source>
</evidence>
<dbReference type="PROSITE" id="PS00041">
    <property type="entry name" value="HTH_ARAC_FAMILY_1"/>
    <property type="match status" value="1"/>
</dbReference>
<evidence type="ECO:0000313" key="14">
    <source>
        <dbReference type="Proteomes" id="UP001221597"/>
    </source>
</evidence>
<dbReference type="InterPro" id="IPR016220">
    <property type="entry name" value="Me-P-triester_DNA_alkyl-Trfase"/>
</dbReference>